<evidence type="ECO:0000313" key="6">
    <source>
        <dbReference type="EMBL" id="EGZ15210.1"/>
    </source>
</evidence>
<evidence type="ECO:0000256" key="3">
    <source>
        <dbReference type="ARBA" id="ARBA00022525"/>
    </source>
</evidence>
<comment type="similarity">
    <text evidence="2">Belongs to the Necrosis inducing protein (NPP1) family.</text>
</comment>
<protein>
    <recommendedName>
        <fullName evidence="8">RxLR effector protein</fullName>
    </recommendedName>
</protein>
<keyword evidence="7" id="KW-1185">Reference proteome</keyword>
<reference evidence="6 7" key="1">
    <citation type="journal article" date="2006" name="Science">
        <title>Phytophthora genome sequences uncover evolutionary origins and mechanisms of pathogenesis.</title>
        <authorList>
            <person name="Tyler B.M."/>
            <person name="Tripathy S."/>
            <person name="Zhang X."/>
            <person name="Dehal P."/>
            <person name="Jiang R.H."/>
            <person name="Aerts A."/>
            <person name="Arredondo F.D."/>
            <person name="Baxter L."/>
            <person name="Bensasson D."/>
            <person name="Beynon J.L."/>
            <person name="Chapman J."/>
            <person name="Damasceno C.M."/>
            <person name="Dorrance A.E."/>
            <person name="Dou D."/>
            <person name="Dickerman A.W."/>
            <person name="Dubchak I.L."/>
            <person name="Garbelotto M."/>
            <person name="Gijzen M."/>
            <person name="Gordon S.G."/>
            <person name="Govers F."/>
            <person name="Grunwald N.J."/>
            <person name="Huang W."/>
            <person name="Ivors K.L."/>
            <person name="Jones R.W."/>
            <person name="Kamoun S."/>
            <person name="Krampis K."/>
            <person name="Lamour K.H."/>
            <person name="Lee M.K."/>
            <person name="McDonald W.H."/>
            <person name="Medina M."/>
            <person name="Meijer H.J."/>
            <person name="Nordberg E.K."/>
            <person name="Maclean D.J."/>
            <person name="Ospina-Giraldo M.D."/>
            <person name="Morris P.F."/>
            <person name="Phuntumart V."/>
            <person name="Putnam N.H."/>
            <person name="Rash S."/>
            <person name="Rose J.K."/>
            <person name="Sakihama Y."/>
            <person name="Salamov A.A."/>
            <person name="Savidor A."/>
            <person name="Scheuring C.F."/>
            <person name="Smith B.M."/>
            <person name="Sobral B.W."/>
            <person name="Terry A."/>
            <person name="Torto-Alalibo T.A."/>
            <person name="Win J."/>
            <person name="Xu Z."/>
            <person name="Zhang H."/>
            <person name="Grigoriev I.V."/>
            <person name="Rokhsar D.S."/>
            <person name="Boore J.L."/>
        </authorList>
    </citation>
    <scope>NUCLEOTIDE SEQUENCE [LARGE SCALE GENOMIC DNA]</scope>
    <source>
        <strain evidence="6 7">P6497</strain>
    </source>
</reference>
<dbReference type="PANTHER" id="PTHR33657">
    <property type="entry name" value="DOMAIN PROTEIN, PUTATIVE (AFU_ORTHOLOGUE AFUA_5G00600)-RELATED"/>
    <property type="match status" value="1"/>
</dbReference>
<evidence type="ECO:0000256" key="1">
    <source>
        <dbReference type="ARBA" id="ARBA00004613"/>
    </source>
</evidence>
<keyword evidence="3" id="KW-0964">Secreted</keyword>
<dbReference type="EMBL" id="JH159155">
    <property type="protein sequence ID" value="EGZ15210.1"/>
    <property type="molecule type" value="Genomic_DNA"/>
</dbReference>
<dbReference type="PANTHER" id="PTHR33657:SF8">
    <property type="entry name" value="DOMAIN PROTEIN, PUTATIVE (AFU_ORTHOLOGUE AFUA_5G00600)-RELATED"/>
    <property type="match status" value="1"/>
</dbReference>
<evidence type="ECO:0000256" key="5">
    <source>
        <dbReference type="SAM" id="SignalP"/>
    </source>
</evidence>
<dbReference type="GeneID" id="20646673"/>
<sequence length="144" mass="15337">MNLRSLLSAAIAATALASSGAVSIDHNKVQPFAQPEATTVSEKAARLLYLMVSEEILALQDLIMWEQLTEEARTGLREANFGEKTKVQFIDANFEANLEKALPSLGYLFVGSDTGCHDAACLLLAPTQAGTPATDMLKEDVPGG</sequence>
<organism evidence="6 7">
    <name type="scientific">Phytophthora sojae (strain P6497)</name>
    <name type="common">Soybean stem and root rot agent</name>
    <name type="synonym">Phytophthora megasperma f. sp. glycines</name>
    <dbReference type="NCBI Taxonomy" id="1094619"/>
    <lineage>
        <taxon>Eukaryota</taxon>
        <taxon>Sar</taxon>
        <taxon>Stramenopiles</taxon>
        <taxon>Oomycota</taxon>
        <taxon>Peronosporomycetes</taxon>
        <taxon>Peronosporales</taxon>
        <taxon>Peronosporaceae</taxon>
        <taxon>Phytophthora</taxon>
    </lineage>
</organism>
<evidence type="ECO:0000313" key="7">
    <source>
        <dbReference type="Proteomes" id="UP000002640"/>
    </source>
</evidence>
<feature type="chain" id="PRO_5003472276" description="RxLR effector protein" evidence="5">
    <location>
        <begin position="22"/>
        <end position="144"/>
    </location>
</feature>
<gene>
    <name evidence="6" type="ORF">PHYSODRAFT_333483</name>
</gene>
<dbReference type="Proteomes" id="UP000002640">
    <property type="component" value="Unassembled WGS sequence"/>
</dbReference>
<name>G4ZK93_PHYSP</name>
<dbReference type="AlphaFoldDB" id="G4ZK93"/>
<dbReference type="InParanoid" id="G4ZK93"/>
<comment type="subcellular location">
    <subcellularLocation>
        <location evidence="1">Secreted</location>
    </subcellularLocation>
</comment>
<accession>G4ZK93</accession>
<dbReference type="Pfam" id="PF05630">
    <property type="entry name" value="NPP1"/>
    <property type="match status" value="1"/>
</dbReference>
<dbReference type="RefSeq" id="XP_009528959.1">
    <property type="nucleotide sequence ID" value="XM_009530664.1"/>
</dbReference>
<dbReference type="KEGG" id="psoj:PHYSODRAFT_333483"/>
<proteinExistence type="inferred from homology"/>
<feature type="signal peptide" evidence="5">
    <location>
        <begin position="1"/>
        <end position="21"/>
    </location>
</feature>
<evidence type="ECO:0000256" key="4">
    <source>
        <dbReference type="ARBA" id="ARBA00023026"/>
    </source>
</evidence>
<evidence type="ECO:0000256" key="2">
    <source>
        <dbReference type="ARBA" id="ARBA00009520"/>
    </source>
</evidence>
<keyword evidence="4" id="KW-0843">Virulence</keyword>
<evidence type="ECO:0008006" key="8">
    <source>
        <dbReference type="Google" id="ProtNLM"/>
    </source>
</evidence>
<dbReference type="InterPro" id="IPR008701">
    <property type="entry name" value="NPP1"/>
</dbReference>
<keyword evidence="5" id="KW-0732">Signal</keyword>
<dbReference type="GO" id="GO:0005576">
    <property type="term" value="C:extracellular region"/>
    <property type="evidence" value="ECO:0007669"/>
    <property type="project" value="UniProtKB-SubCell"/>
</dbReference>